<sequence length="166" mass="18920">MDHIAVREGIESDMSQSLSTGTQTARGMVGVRHKHVITAVKIQWRALLLACAACGTVLFYWLFYFTQINRLTNVEQDRSLTEEWLNCMLNTNNDQDACAAVLKGHLPPFSLMIVAETLVSLVGVWLFLTFCKRSLWREWNDRIYEIRVALGIRGQVEKNGEQFVAL</sequence>
<evidence type="ECO:0000313" key="3">
    <source>
        <dbReference type="Proteomes" id="UP000605846"/>
    </source>
</evidence>
<feature type="transmembrane region" description="Helical" evidence="1">
    <location>
        <begin position="42"/>
        <end position="63"/>
    </location>
</feature>
<keyword evidence="1" id="KW-1133">Transmembrane helix</keyword>
<accession>A0A8H7BUG2</accession>
<dbReference type="AlphaFoldDB" id="A0A8H7BUG2"/>
<evidence type="ECO:0000256" key="1">
    <source>
        <dbReference type="SAM" id="Phobius"/>
    </source>
</evidence>
<reference evidence="2" key="1">
    <citation type="submission" date="2020-01" db="EMBL/GenBank/DDBJ databases">
        <title>Genome Sequencing of Three Apophysomyces-Like Fungal Strains Confirms a Novel Fungal Genus in the Mucoromycota with divergent Burkholderia-like Endosymbiotic Bacteria.</title>
        <authorList>
            <person name="Stajich J.E."/>
            <person name="Macias A.M."/>
            <person name="Carter-House D."/>
            <person name="Lovett B."/>
            <person name="Kasson L.R."/>
            <person name="Berry K."/>
            <person name="Grigoriev I."/>
            <person name="Chang Y."/>
            <person name="Spatafora J."/>
            <person name="Kasson M.T."/>
        </authorList>
    </citation>
    <scope>NUCLEOTIDE SEQUENCE</scope>
    <source>
        <strain evidence="2">NRRL A-21654</strain>
    </source>
</reference>
<keyword evidence="3" id="KW-1185">Reference proteome</keyword>
<gene>
    <name evidence="2" type="ORF">EC973_000649</name>
</gene>
<keyword evidence="1" id="KW-0812">Transmembrane</keyword>
<comment type="caution">
    <text evidence="2">The sequence shown here is derived from an EMBL/GenBank/DDBJ whole genome shotgun (WGS) entry which is preliminary data.</text>
</comment>
<proteinExistence type="predicted"/>
<name>A0A8H7BUG2_9FUNG</name>
<dbReference type="OrthoDB" id="26203at2759"/>
<organism evidence="2 3">
    <name type="scientific">Apophysomyces ossiformis</name>
    <dbReference type="NCBI Taxonomy" id="679940"/>
    <lineage>
        <taxon>Eukaryota</taxon>
        <taxon>Fungi</taxon>
        <taxon>Fungi incertae sedis</taxon>
        <taxon>Mucoromycota</taxon>
        <taxon>Mucoromycotina</taxon>
        <taxon>Mucoromycetes</taxon>
        <taxon>Mucorales</taxon>
        <taxon>Mucorineae</taxon>
        <taxon>Mucoraceae</taxon>
        <taxon>Apophysomyces</taxon>
    </lineage>
</organism>
<protein>
    <submittedName>
        <fullName evidence="2">Uncharacterized protein</fullName>
    </submittedName>
</protein>
<evidence type="ECO:0000313" key="2">
    <source>
        <dbReference type="EMBL" id="KAF7731233.1"/>
    </source>
</evidence>
<dbReference type="EMBL" id="JABAYA010000011">
    <property type="protein sequence ID" value="KAF7731233.1"/>
    <property type="molecule type" value="Genomic_DNA"/>
</dbReference>
<keyword evidence="1" id="KW-0472">Membrane</keyword>
<dbReference type="Proteomes" id="UP000605846">
    <property type="component" value="Unassembled WGS sequence"/>
</dbReference>
<feature type="transmembrane region" description="Helical" evidence="1">
    <location>
        <begin position="109"/>
        <end position="128"/>
    </location>
</feature>